<reference evidence="10" key="1">
    <citation type="submission" date="2021-02" db="EMBL/GenBank/DDBJ databases">
        <authorList>
            <person name="Nowell W R."/>
        </authorList>
    </citation>
    <scope>NUCLEOTIDE SEQUENCE</scope>
</reference>
<accession>A0A814C5X8</accession>
<dbReference type="Proteomes" id="UP000681722">
    <property type="component" value="Unassembled WGS sequence"/>
</dbReference>
<keyword evidence="7 9" id="KW-0472">Membrane</keyword>
<evidence type="ECO:0000256" key="5">
    <source>
        <dbReference type="ARBA" id="ARBA00022927"/>
    </source>
</evidence>
<dbReference type="GO" id="GO:0006891">
    <property type="term" value="P:intra-Golgi vesicle-mediated transport"/>
    <property type="evidence" value="ECO:0007669"/>
    <property type="project" value="TreeGrafter"/>
</dbReference>
<keyword evidence="4" id="KW-0813">Transport</keyword>
<organism evidence="10 12">
    <name type="scientific">Didymodactylos carnosus</name>
    <dbReference type="NCBI Taxonomy" id="1234261"/>
    <lineage>
        <taxon>Eukaryota</taxon>
        <taxon>Metazoa</taxon>
        <taxon>Spiralia</taxon>
        <taxon>Gnathifera</taxon>
        <taxon>Rotifera</taxon>
        <taxon>Eurotatoria</taxon>
        <taxon>Bdelloidea</taxon>
        <taxon>Philodinida</taxon>
        <taxon>Philodinidae</taxon>
        <taxon>Didymodactylos</taxon>
    </lineage>
</organism>
<keyword evidence="5" id="KW-0653">Protein transport</keyword>
<dbReference type="InterPro" id="IPR007255">
    <property type="entry name" value="COG8"/>
</dbReference>
<comment type="subcellular location">
    <subcellularLocation>
        <location evidence="1">Golgi apparatus membrane</location>
        <topology evidence="1">Peripheral membrane protein</topology>
    </subcellularLocation>
</comment>
<keyword evidence="9" id="KW-1133">Transmembrane helix</keyword>
<dbReference type="GO" id="GO:0000139">
    <property type="term" value="C:Golgi membrane"/>
    <property type="evidence" value="ECO:0007669"/>
    <property type="project" value="UniProtKB-SubCell"/>
</dbReference>
<evidence type="ECO:0000313" key="12">
    <source>
        <dbReference type="Proteomes" id="UP000663829"/>
    </source>
</evidence>
<evidence type="ECO:0000256" key="9">
    <source>
        <dbReference type="SAM" id="Phobius"/>
    </source>
</evidence>
<sequence>MHSYTFEQNQSLSSSTNNSTSAVIVNSFISPVMLVSYTLLAFYCNAVLNTAFNDLRLCYPLSIVKIREVSLMSSLYKISKILFVYYNFEKVTLTKLETEQFLNFLNIYATILILYMKKNY</sequence>
<dbReference type="Proteomes" id="UP000663829">
    <property type="component" value="Unassembled WGS sequence"/>
</dbReference>
<dbReference type="GO" id="GO:0015031">
    <property type="term" value="P:protein transport"/>
    <property type="evidence" value="ECO:0007669"/>
    <property type="project" value="UniProtKB-KW"/>
</dbReference>
<evidence type="ECO:0000256" key="6">
    <source>
        <dbReference type="ARBA" id="ARBA00023034"/>
    </source>
</evidence>
<evidence type="ECO:0000313" key="10">
    <source>
        <dbReference type="EMBL" id="CAF0935670.1"/>
    </source>
</evidence>
<gene>
    <name evidence="10" type="ORF">GPM918_LOCUS10427</name>
    <name evidence="11" type="ORF">SRO942_LOCUS10428</name>
</gene>
<feature type="transmembrane region" description="Helical" evidence="9">
    <location>
        <begin position="28"/>
        <end position="48"/>
    </location>
</feature>
<protein>
    <recommendedName>
        <fullName evidence="3">Conserved oligomeric Golgi complex subunit 8</fullName>
    </recommendedName>
    <alternativeName>
        <fullName evidence="8">Component of oligomeric Golgi complex 8</fullName>
    </alternativeName>
</protein>
<dbReference type="AlphaFoldDB" id="A0A814C5X8"/>
<keyword evidence="9" id="KW-0812">Transmembrane</keyword>
<keyword evidence="12" id="KW-1185">Reference proteome</keyword>
<name>A0A814C5X8_9BILA</name>
<dbReference type="GO" id="GO:0017119">
    <property type="term" value="C:Golgi transport complex"/>
    <property type="evidence" value="ECO:0007669"/>
    <property type="project" value="InterPro"/>
</dbReference>
<evidence type="ECO:0000256" key="1">
    <source>
        <dbReference type="ARBA" id="ARBA00004395"/>
    </source>
</evidence>
<evidence type="ECO:0000313" key="11">
    <source>
        <dbReference type="EMBL" id="CAF3712962.1"/>
    </source>
</evidence>
<dbReference type="OrthoDB" id="1661054at2759"/>
<dbReference type="PANTHER" id="PTHR21311:SF0">
    <property type="entry name" value="CONSERVED OLIGOMERIC GOLGI COMPLEX SUBUNIT 8"/>
    <property type="match status" value="1"/>
</dbReference>
<evidence type="ECO:0000256" key="2">
    <source>
        <dbReference type="ARBA" id="ARBA00006419"/>
    </source>
</evidence>
<evidence type="ECO:0000256" key="8">
    <source>
        <dbReference type="ARBA" id="ARBA00031347"/>
    </source>
</evidence>
<dbReference type="EMBL" id="CAJNOQ010002054">
    <property type="protein sequence ID" value="CAF0935670.1"/>
    <property type="molecule type" value="Genomic_DNA"/>
</dbReference>
<dbReference type="EMBL" id="CAJOBC010002054">
    <property type="protein sequence ID" value="CAF3712962.1"/>
    <property type="molecule type" value="Genomic_DNA"/>
</dbReference>
<dbReference type="PANTHER" id="PTHR21311">
    <property type="entry name" value="CONSERVED OLIGOMERIC GOLGI COMPLEX COMPONENT 8"/>
    <property type="match status" value="1"/>
</dbReference>
<evidence type="ECO:0000256" key="7">
    <source>
        <dbReference type="ARBA" id="ARBA00023136"/>
    </source>
</evidence>
<comment type="similarity">
    <text evidence="2">Belongs to the COG8 family.</text>
</comment>
<evidence type="ECO:0000256" key="3">
    <source>
        <dbReference type="ARBA" id="ARBA00020983"/>
    </source>
</evidence>
<proteinExistence type="inferred from homology"/>
<evidence type="ECO:0000256" key="4">
    <source>
        <dbReference type="ARBA" id="ARBA00022448"/>
    </source>
</evidence>
<comment type="caution">
    <text evidence="10">The sequence shown here is derived from an EMBL/GenBank/DDBJ whole genome shotgun (WGS) entry which is preliminary data.</text>
</comment>
<keyword evidence="6" id="KW-0333">Golgi apparatus</keyword>